<evidence type="ECO:0000256" key="1">
    <source>
        <dbReference type="ARBA" id="ARBA00006987"/>
    </source>
</evidence>
<dbReference type="PANTHER" id="PTHR42928:SF5">
    <property type="entry name" value="BLR1237 PROTEIN"/>
    <property type="match status" value="1"/>
</dbReference>
<dbReference type="PANTHER" id="PTHR42928">
    <property type="entry name" value="TRICARBOXYLATE-BINDING PROTEIN"/>
    <property type="match status" value="1"/>
</dbReference>
<sequence>MRQNLPLTRRTLVQSAGLLALASFAPLRAWSQPVSRIVVPFPAGASNDAVGRLVADALGRKLGRSWIVENRPGAGSMLGTQAVVQSKPTDGNTLLLCATASMGILPAISKAVRYSVERDFTFIARIATTPFTLTVGNAFPANTFAEFVKLAKAKPDSIRIGASGVGSLDYMGAAMLQQQLGIDLNIIPYKGMSPVLNDLQGGHLDASIVSPGSIRALAQEGKAKVLAVLDERRSDLLPQVPTSTELGHPKLRVVNWFGIAGPAGMPADSTETLRRALGEILADPAFLKSLKDKGVEPAPLVGAEFASFVQADSQGWRALAQQANITTNE</sequence>
<dbReference type="InterPro" id="IPR042100">
    <property type="entry name" value="Bug_dom1"/>
</dbReference>
<dbReference type="AlphaFoldDB" id="A0A936ZFZ8"/>
<evidence type="ECO:0000313" key="3">
    <source>
        <dbReference type="Proteomes" id="UP000613011"/>
    </source>
</evidence>
<gene>
    <name evidence="2" type="ORF">JI739_10575</name>
</gene>
<dbReference type="PROSITE" id="PS51318">
    <property type="entry name" value="TAT"/>
    <property type="match status" value="1"/>
</dbReference>
<dbReference type="Proteomes" id="UP000613011">
    <property type="component" value="Unassembled WGS sequence"/>
</dbReference>
<name>A0A936ZFZ8_9BURK</name>
<dbReference type="Gene3D" id="3.40.190.10">
    <property type="entry name" value="Periplasmic binding protein-like II"/>
    <property type="match status" value="1"/>
</dbReference>
<dbReference type="RefSeq" id="WP_201683866.1">
    <property type="nucleotide sequence ID" value="NZ_JAEQNA010000003.1"/>
</dbReference>
<dbReference type="Gene3D" id="3.40.190.150">
    <property type="entry name" value="Bordetella uptake gene, domain 1"/>
    <property type="match status" value="1"/>
</dbReference>
<dbReference type="CDD" id="cd07012">
    <property type="entry name" value="PBP2_Bug_TTT"/>
    <property type="match status" value="1"/>
</dbReference>
<accession>A0A936ZFZ8</accession>
<comment type="caution">
    <text evidence="2">The sequence shown here is derived from an EMBL/GenBank/DDBJ whole genome shotgun (WGS) entry which is preliminary data.</text>
</comment>
<dbReference type="InterPro" id="IPR005064">
    <property type="entry name" value="BUG"/>
</dbReference>
<organism evidence="2 3">
    <name type="scientific">Ramlibacter aurantiacus</name>
    <dbReference type="NCBI Taxonomy" id="2801330"/>
    <lineage>
        <taxon>Bacteria</taxon>
        <taxon>Pseudomonadati</taxon>
        <taxon>Pseudomonadota</taxon>
        <taxon>Betaproteobacteria</taxon>
        <taxon>Burkholderiales</taxon>
        <taxon>Comamonadaceae</taxon>
        <taxon>Ramlibacter</taxon>
    </lineage>
</organism>
<dbReference type="Pfam" id="PF03401">
    <property type="entry name" value="TctC"/>
    <property type="match status" value="1"/>
</dbReference>
<dbReference type="InterPro" id="IPR006311">
    <property type="entry name" value="TAT_signal"/>
</dbReference>
<comment type="similarity">
    <text evidence="1">Belongs to the UPF0065 (bug) family.</text>
</comment>
<keyword evidence="3" id="KW-1185">Reference proteome</keyword>
<dbReference type="SUPFAM" id="SSF53850">
    <property type="entry name" value="Periplasmic binding protein-like II"/>
    <property type="match status" value="1"/>
</dbReference>
<proteinExistence type="inferred from homology"/>
<evidence type="ECO:0000313" key="2">
    <source>
        <dbReference type="EMBL" id="MBL0420789.1"/>
    </source>
</evidence>
<protein>
    <submittedName>
        <fullName evidence="2">Tripartite tricarboxylate transporter substrate binding protein</fullName>
    </submittedName>
</protein>
<dbReference type="EMBL" id="JAEQNA010000003">
    <property type="protein sequence ID" value="MBL0420789.1"/>
    <property type="molecule type" value="Genomic_DNA"/>
</dbReference>
<dbReference type="PIRSF" id="PIRSF017082">
    <property type="entry name" value="YflP"/>
    <property type="match status" value="1"/>
</dbReference>
<reference evidence="2" key="1">
    <citation type="submission" date="2021-01" db="EMBL/GenBank/DDBJ databases">
        <title>Ramlibacter sp. strain AW1 16S ribosomal RNA gene Genome sequencing and assembly.</title>
        <authorList>
            <person name="Kang M."/>
        </authorList>
    </citation>
    <scope>NUCLEOTIDE SEQUENCE</scope>
    <source>
        <strain evidence="2">AW1</strain>
    </source>
</reference>